<feature type="signal peptide" evidence="1">
    <location>
        <begin position="1"/>
        <end position="31"/>
    </location>
</feature>
<organism evidence="2 3">
    <name type="scientific">Batillaria attramentaria</name>
    <dbReference type="NCBI Taxonomy" id="370345"/>
    <lineage>
        <taxon>Eukaryota</taxon>
        <taxon>Metazoa</taxon>
        <taxon>Spiralia</taxon>
        <taxon>Lophotrochozoa</taxon>
        <taxon>Mollusca</taxon>
        <taxon>Gastropoda</taxon>
        <taxon>Caenogastropoda</taxon>
        <taxon>Sorbeoconcha</taxon>
        <taxon>Cerithioidea</taxon>
        <taxon>Batillariidae</taxon>
        <taxon>Batillaria</taxon>
    </lineage>
</organism>
<feature type="chain" id="PRO_5044772814" evidence="1">
    <location>
        <begin position="32"/>
        <end position="97"/>
    </location>
</feature>
<dbReference type="AlphaFoldDB" id="A0ABD0JBX8"/>
<proteinExistence type="predicted"/>
<evidence type="ECO:0000256" key="1">
    <source>
        <dbReference type="SAM" id="SignalP"/>
    </source>
</evidence>
<comment type="caution">
    <text evidence="2">The sequence shown here is derived from an EMBL/GenBank/DDBJ whole genome shotgun (WGS) entry which is preliminary data.</text>
</comment>
<reference evidence="2 3" key="1">
    <citation type="journal article" date="2023" name="Sci. Data">
        <title>Genome assembly of the Korean intertidal mud-creeper Batillaria attramentaria.</title>
        <authorList>
            <person name="Patra A.K."/>
            <person name="Ho P.T."/>
            <person name="Jun S."/>
            <person name="Lee S.J."/>
            <person name="Kim Y."/>
            <person name="Won Y.J."/>
        </authorList>
    </citation>
    <scope>NUCLEOTIDE SEQUENCE [LARGE SCALE GENOMIC DNA]</scope>
    <source>
        <strain evidence="2">Wonlab-2016</strain>
    </source>
</reference>
<evidence type="ECO:0000313" key="3">
    <source>
        <dbReference type="Proteomes" id="UP001519460"/>
    </source>
</evidence>
<sequence length="97" mass="11120">MREGRPACPICPGRLRRCRLLVFLKTPLSLASQVSLGFADEVIICLFAEEQPSLLSLVGGGERLLRRDRGDFPTWLFQRLFYQSLLPSVQRWRACLQ</sequence>
<dbReference type="Proteomes" id="UP001519460">
    <property type="component" value="Unassembled WGS sequence"/>
</dbReference>
<name>A0ABD0JBX8_9CAEN</name>
<keyword evidence="3" id="KW-1185">Reference proteome</keyword>
<evidence type="ECO:0000313" key="2">
    <source>
        <dbReference type="EMBL" id="KAK7469648.1"/>
    </source>
</evidence>
<protein>
    <submittedName>
        <fullName evidence="2">Uncharacterized protein</fullName>
    </submittedName>
</protein>
<accession>A0ABD0JBX8</accession>
<dbReference type="EMBL" id="JACVVK020000509">
    <property type="protein sequence ID" value="KAK7469648.1"/>
    <property type="molecule type" value="Genomic_DNA"/>
</dbReference>
<gene>
    <name evidence="2" type="ORF">BaRGS_00036318</name>
</gene>
<keyword evidence="1" id="KW-0732">Signal</keyword>